<name>A0AAW4L4A4_9BACT</name>
<dbReference type="AlphaFoldDB" id="A0AAW4L4A4"/>
<reference evidence="1 2" key="1">
    <citation type="submission" date="2021-05" db="EMBL/GenBank/DDBJ databases">
        <title>The draft genome of Geobacter pelophilus DSM 12255.</title>
        <authorList>
            <person name="Xu Z."/>
            <person name="Masuda Y."/>
            <person name="Itoh H."/>
            <person name="Senoo K."/>
        </authorList>
    </citation>
    <scope>NUCLEOTIDE SEQUENCE [LARGE SCALE GENOMIC DNA]</scope>
    <source>
        <strain evidence="1 2">DSM 12255</strain>
    </source>
</reference>
<evidence type="ECO:0000313" key="1">
    <source>
        <dbReference type="EMBL" id="MBT0663788.1"/>
    </source>
</evidence>
<keyword evidence="2" id="KW-1185">Reference proteome</keyword>
<proteinExistence type="predicted"/>
<organism evidence="1 2">
    <name type="scientific">Geoanaerobacter pelophilus</name>
    <dbReference type="NCBI Taxonomy" id="60036"/>
    <lineage>
        <taxon>Bacteria</taxon>
        <taxon>Pseudomonadati</taxon>
        <taxon>Thermodesulfobacteriota</taxon>
        <taxon>Desulfuromonadia</taxon>
        <taxon>Geobacterales</taxon>
        <taxon>Geobacteraceae</taxon>
        <taxon>Geoanaerobacter</taxon>
    </lineage>
</organism>
<protein>
    <submittedName>
        <fullName evidence="1">Uncharacterized protein</fullName>
    </submittedName>
</protein>
<comment type="caution">
    <text evidence="1">The sequence shown here is derived from an EMBL/GenBank/DDBJ whole genome shotgun (WGS) entry which is preliminary data.</text>
</comment>
<gene>
    <name evidence="1" type="ORF">KI809_05680</name>
</gene>
<accession>A0AAW4L4A4</accession>
<sequence>MFGWFRHDQEKTEVFASNTAAFNFACDHLKYSLLAEAVIPALVQEVGKRGSDGEHWYLLRLAGTNGGREIWGCTLKEAETCPEVGDFVGFRIVRIASELPEDMSLVGYIAMKLEPVLVGGKKWRMAENYTPKTIKQTIRW</sequence>
<dbReference type="Proteomes" id="UP000811899">
    <property type="component" value="Unassembled WGS sequence"/>
</dbReference>
<evidence type="ECO:0000313" key="2">
    <source>
        <dbReference type="Proteomes" id="UP000811899"/>
    </source>
</evidence>
<dbReference type="EMBL" id="JAHCVJ010000002">
    <property type="protein sequence ID" value="MBT0663788.1"/>
    <property type="molecule type" value="Genomic_DNA"/>
</dbReference>
<dbReference type="RefSeq" id="WP_214170574.1">
    <property type="nucleotide sequence ID" value="NZ_JAHCVJ010000002.1"/>
</dbReference>